<dbReference type="PANTHER" id="PTHR38739">
    <property type="match status" value="1"/>
</dbReference>
<gene>
    <name evidence="2" type="ORF">CYY_002725</name>
</gene>
<evidence type="ECO:0000313" key="3">
    <source>
        <dbReference type="Proteomes" id="UP000695562"/>
    </source>
</evidence>
<keyword evidence="1" id="KW-0732">Signal</keyword>
<proteinExistence type="predicted"/>
<dbReference type="Proteomes" id="UP000695562">
    <property type="component" value="Unassembled WGS sequence"/>
</dbReference>
<evidence type="ECO:0000256" key="1">
    <source>
        <dbReference type="SAM" id="SignalP"/>
    </source>
</evidence>
<evidence type="ECO:0008006" key="4">
    <source>
        <dbReference type="Google" id="ProtNLM"/>
    </source>
</evidence>
<dbReference type="AlphaFoldDB" id="A0A8J4Q175"/>
<feature type="chain" id="PRO_5035298915" description="Transmembrane protein" evidence="1">
    <location>
        <begin position="23"/>
        <end position="189"/>
    </location>
</feature>
<dbReference type="InterPro" id="IPR021837">
    <property type="entry name" value="CfaA/B/C"/>
</dbReference>
<reference evidence="2" key="1">
    <citation type="submission" date="2020-01" db="EMBL/GenBank/DDBJ databases">
        <title>Development of genomics and gene disruption for Polysphondylium violaceum indicates a role for the polyketide synthase stlB in stalk morphogenesis.</title>
        <authorList>
            <person name="Narita B."/>
            <person name="Kawabe Y."/>
            <person name="Kin K."/>
            <person name="Saito T."/>
            <person name="Gibbs R."/>
            <person name="Kuspa A."/>
            <person name="Muzny D."/>
            <person name="Queller D."/>
            <person name="Richards S."/>
            <person name="Strassman J."/>
            <person name="Sucgang R."/>
            <person name="Worley K."/>
            <person name="Schaap P."/>
        </authorList>
    </citation>
    <scope>NUCLEOTIDE SEQUENCE</scope>
    <source>
        <strain evidence="2">QSvi11</strain>
    </source>
</reference>
<accession>A0A8J4Q175</accession>
<evidence type="ECO:0000313" key="2">
    <source>
        <dbReference type="EMBL" id="KAF2075969.1"/>
    </source>
</evidence>
<sequence length="189" mass="21221">MVGSKLTLSLIVGLIFVLTVKAALYVQMTPYSDQNCKNQQYGVGFSFLVGQCMGVGDNGVGATNIKVKVDGSHSNVTISEYGNYDTQCGTYNPNLDVSYEVGGCYRAPSYSDGSNNFIKYANFVYVTIEENPNIPIYGYRNSWYADSKCISNPQWFFFFTNNTSFKYGDDAYLTYSCLDAERMYFYIIN</sequence>
<organism evidence="2 3">
    <name type="scientific">Polysphondylium violaceum</name>
    <dbReference type="NCBI Taxonomy" id="133409"/>
    <lineage>
        <taxon>Eukaryota</taxon>
        <taxon>Amoebozoa</taxon>
        <taxon>Evosea</taxon>
        <taxon>Eumycetozoa</taxon>
        <taxon>Dictyostelia</taxon>
        <taxon>Dictyosteliales</taxon>
        <taxon>Dictyosteliaceae</taxon>
        <taxon>Polysphondylium</taxon>
    </lineage>
</organism>
<feature type="signal peptide" evidence="1">
    <location>
        <begin position="1"/>
        <end position="22"/>
    </location>
</feature>
<dbReference type="PANTHER" id="PTHR38739:SF2">
    <property type="match status" value="1"/>
</dbReference>
<keyword evidence="3" id="KW-1185">Reference proteome</keyword>
<comment type="caution">
    <text evidence="2">The sequence shown here is derived from an EMBL/GenBank/DDBJ whole genome shotgun (WGS) entry which is preliminary data.</text>
</comment>
<dbReference type="OrthoDB" id="18185at2759"/>
<protein>
    <recommendedName>
        <fullName evidence="4">Transmembrane protein</fullName>
    </recommendedName>
</protein>
<dbReference type="EMBL" id="AJWJ01000078">
    <property type="protein sequence ID" value="KAF2075969.1"/>
    <property type="molecule type" value="Genomic_DNA"/>
</dbReference>
<dbReference type="Pfam" id="PF11912">
    <property type="entry name" value="CfaA_B_C"/>
    <property type="match status" value="1"/>
</dbReference>
<name>A0A8J4Q175_9MYCE</name>